<proteinExistence type="predicted"/>
<evidence type="ECO:0000313" key="3">
    <source>
        <dbReference type="Proteomes" id="UP001500928"/>
    </source>
</evidence>
<evidence type="ECO:0000313" key="2">
    <source>
        <dbReference type="EMBL" id="GAA4778683.1"/>
    </source>
</evidence>
<reference evidence="3" key="1">
    <citation type="journal article" date="2019" name="Int. J. Syst. Evol. Microbiol.">
        <title>The Global Catalogue of Microorganisms (GCM) 10K type strain sequencing project: providing services to taxonomists for standard genome sequencing and annotation.</title>
        <authorList>
            <consortium name="The Broad Institute Genomics Platform"/>
            <consortium name="The Broad Institute Genome Sequencing Center for Infectious Disease"/>
            <person name="Wu L."/>
            <person name="Ma J."/>
        </authorList>
    </citation>
    <scope>NUCLEOTIDE SEQUENCE [LARGE SCALE GENOMIC DNA]</scope>
    <source>
        <strain evidence="3">JCM 17979</strain>
    </source>
</reference>
<dbReference type="EMBL" id="BAABHO010000005">
    <property type="protein sequence ID" value="GAA4778683.1"/>
    <property type="molecule type" value="Genomic_DNA"/>
</dbReference>
<accession>A0ABP9AC09</accession>
<keyword evidence="3" id="KW-1185">Reference proteome</keyword>
<protein>
    <submittedName>
        <fullName evidence="2">Uncharacterized protein</fullName>
    </submittedName>
</protein>
<name>A0ABP9AC09_9PSEU</name>
<comment type="caution">
    <text evidence="2">The sequence shown here is derived from an EMBL/GenBank/DDBJ whole genome shotgun (WGS) entry which is preliminary data.</text>
</comment>
<dbReference type="Proteomes" id="UP001500928">
    <property type="component" value="Unassembled WGS sequence"/>
</dbReference>
<feature type="compositionally biased region" description="Basic and acidic residues" evidence="1">
    <location>
        <begin position="9"/>
        <end position="37"/>
    </location>
</feature>
<feature type="region of interest" description="Disordered" evidence="1">
    <location>
        <begin position="1"/>
        <end position="52"/>
    </location>
</feature>
<evidence type="ECO:0000256" key="1">
    <source>
        <dbReference type="SAM" id="MobiDB-lite"/>
    </source>
</evidence>
<organism evidence="2 3">
    <name type="scientific">Actinomycetospora chlora</name>
    <dbReference type="NCBI Taxonomy" id="663608"/>
    <lineage>
        <taxon>Bacteria</taxon>
        <taxon>Bacillati</taxon>
        <taxon>Actinomycetota</taxon>
        <taxon>Actinomycetes</taxon>
        <taxon>Pseudonocardiales</taxon>
        <taxon>Pseudonocardiaceae</taxon>
        <taxon>Actinomycetospora</taxon>
    </lineage>
</organism>
<sequence>MRAAQVPAQRREVDALGVRREHAQDTQCPRRDDTDRRGARRPVGQIARPGER</sequence>
<gene>
    <name evidence="2" type="ORF">GCM10023200_09640</name>
</gene>